<dbReference type="InterPro" id="IPR043796">
    <property type="entry name" value="ESX-1_EspA/EspE-like"/>
</dbReference>
<evidence type="ECO:0000313" key="5">
    <source>
        <dbReference type="Proteomes" id="UP000006158"/>
    </source>
</evidence>
<evidence type="ECO:0000313" key="4">
    <source>
        <dbReference type="EMBL" id="AFP41407.1"/>
    </source>
</evidence>
<evidence type="ECO:0000256" key="1">
    <source>
        <dbReference type="SAM" id="MobiDB-lite"/>
    </source>
</evidence>
<feature type="domain" description="TPR repeat" evidence="3">
    <location>
        <begin position="237"/>
        <end position="445"/>
    </location>
</feature>
<dbReference type="Pfam" id="PF18879">
    <property type="entry name" value="EspA_EspE"/>
    <property type="match status" value="1"/>
</dbReference>
<dbReference type="InterPro" id="IPR057037">
    <property type="entry name" value="TPR_rep_actino"/>
</dbReference>
<organism evidence="4 5">
    <name type="scientific">Mycolicibacterium smegmatis (strain ATCC 700084 / mc(2)155)</name>
    <name type="common">Mycobacterium smegmatis</name>
    <dbReference type="NCBI Taxonomy" id="246196"/>
    <lineage>
        <taxon>Bacteria</taxon>
        <taxon>Bacillati</taxon>
        <taxon>Actinomycetota</taxon>
        <taxon>Actinomycetes</taxon>
        <taxon>Mycobacteriales</taxon>
        <taxon>Mycobacteriaceae</taxon>
        <taxon>Mycolicibacterium</taxon>
    </lineage>
</organism>
<reference evidence="4 5" key="2">
    <citation type="journal article" date="2009" name="Genome Res.">
        <title>Ortho-proteogenomics: multiple proteomes investigation through orthology and a new MS-based protocol.</title>
        <authorList>
            <person name="Gallien S."/>
            <person name="Perrodou E."/>
            <person name="Carapito C."/>
            <person name="Deshayes C."/>
            <person name="Reyrat J.M."/>
            <person name="Van Dorsselaer A."/>
            <person name="Poch O."/>
            <person name="Schaeffer C."/>
            <person name="Lecompte O."/>
        </authorList>
    </citation>
    <scope>NUCLEOTIDE SEQUENCE [LARGE SCALE GENOMIC DNA]</scope>
    <source>
        <strain evidence="5">ATCC 700084 / mc(2)155</strain>
    </source>
</reference>
<sequence length="760" mass="81377">MRLGGGAAMGALDGFYSTWNKARETFGQGAPTDGSQFDQSRSLTQMKASVEAAAPDDRWQGSGANAYAAANKEHAQVYQKLADLDQKMAAEVKNAANVVSAGRTNLDNAKSWVEGMANSLPATSQQDRERKLIPIAREGINRVDNIVKSATADMMGIKGNVEKLRGEYDTIKTTMRFGPESEKKPGDKKDDAQMLGNEEKDDDGIPEMHAPSTEDQARMDVEQVLSEGDGGAAERVDEVLSSIKPGDELTPQQDAYLSEMQRQQKGMSVEDLRAAEQRLGDHKNVIADSWQLMSNDDVEYSAGAGDDKKGAASQLPDSVQKALTNAGDTWPIGDGIGQLRYEGDLKAISEIVKDGNPGFQTGTELDRQLIVAADKAMDARDIPGGQILGRESTVQSLFEAVDDDHQIINDHLMGRNGVDVDDFLRDVNTTDWPDNGKAAGYLFSWTNEASSGPEAHIAAEVADKYAGYIGEHRTDLMNFDGQTLGQRNPELVQQYAHGLVPFVDDMAGNNGSGGEFEIDTEKDRRAGLMPNAKGVFSVLNTDPTAATTINSAAISQAMIAETAFAENPNDPLAHSYLSSAATLRGLVDVGAHEAFQAFNENGYNAGVDETTWKKAGFDAAVTAFSTGSTFVPGVGVVASPVISQVGSIFSNEFFENPPGPVERPLPQLSEPVATTTLLNAMLAANQPLDLPPGYVVGNEVVQPPGVSDHEFAATLNAEIGRQTVTVDGDGPDEIYADQYNLIIQDPDIQAPPTATRSENK</sequence>
<evidence type="ECO:0000259" key="3">
    <source>
        <dbReference type="Pfam" id="PF23275"/>
    </source>
</evidence>
<feature type="compositionally biased region" description="Polar residues" evidence="1">
    <location>
        <begin position="33"/>
        <end position="47"/>
    </location>
</feature>
<dbReference type="AlphaFoldDB" id="I7G6T9"/>
<feature type="compositionally biased region" description="Basic and acidic residues" evidence="1">
    <location>
        <begin position="179"/>
        <end position="192"/>
    </location>
</feature>
<dbReference type="EMBL" id="CP001663">
    <property type="protein sequence ID" value="AFP41407.1"/>
    <property type="molecule type" value="Genomic_DNA"/>
</dbReference>
<dbReference type="KEGG" id="msg:MSMEI_4963"/>
<dbReference type="PATRIC" id="fig|246196.56.peg.5068"/>
<feature type="domain" description="ESX-1 secretion-associated protein EspA/EspE-like" evidence="2">
    <location>
        <begin position="26"/>
        <end position="108"/>
    </location>
</feature>
<reference evidence="4 5" key="1">
    <citation type="journal article" date="2007" name="Genome Biol.">
        <title>Interrupted coding sequences in Mycobacterium smegmatis: authentic mutations or sequencing errors?</title>
        <authorList>
            <person name="Deshayes C."/>
            <person name="Perrodou E."/>
            <person name="Gallien S."/>
            <person name="Euphrasie D."/>
            <person name="Schaeffer C."/>
            <person name="Van-Dorsselaer A."/>
            <person name="Poch O."/>
            <person name="Lecompte O."/>
            <person name="Reyrat J.M."/>
        </authorList>
    </citation>
    <scope>NUCLEOTIDE SEQUENCE [LARGE SCALE GENOMIC DNA]</scope>
    <source>
        <strain evidence="5">ATCC 700084 / mc(2)155</strain>
    </source>
</reference>
<name>I7G6T9_MYCS2</name>
<dbReference type="Pfam" id="PF23275">
    <property type="entry name" value="TPR_23"/>
    <property type="match status" value="1"/>
</dbReference>
<protein>
    <submittedName>
        <fullName evidence="4">Uncharacterized protein</fullName>
    </submittedName>
</protein>
<evidence type="ECO:0000259" key="2">
    <source>
        <dbReference type="Pfam" id="PF18879"/>
    </source>
</evidence>
<gene>
    <name evidence="4" type="ordered locus">MSMEI_4963</name>
</gene>
<feature type="region of interest" description="Disordered" evidence="1">
    <location>
        <begin position="25"/>
        <end position="54"/>
    </location>
</feature>
<proteinExistence type="predicted"/>
<dbReference type="Proteomes" id="UP000006158">
    <property type="component" value="Chromosome"/>
</dbReference>
<feature type="region of interest" description="Disordered" evidence="1">
    <location>
        <begin position="177"/>
        <end position="217"/>
    </location>
</feature>
<accession>I7G6T9</accession>